<gene>
    <name evidence="3" type="ORF">ACFQKB_09630</name>
</gene>
<accession>A0ABW2CE13</accession>
<feature type="transmembrane region" description="Helical" evidence="2">
    <location>
        <begin position="16"/>
        <end position="41"/>
    </location>
</feature>
<name>A0ABW2CE13_9ACTN</name>
<evidence type="ECO:0000313" key="3">
    <source>
        <dbReference type="EMBL" id="MFC6880022.1"/>
    </source>
</evidence>
<feature type="region of interest" description="Disordered" evidence="1">
    <location>
        <begin position="78"/>
        <end position="119"/>
    </location>
</feature>
<protein>
    <submittedName>
        <fullName evidence="3">Uncharacterized protein</fullName>
    </submittedName>
</protein>
<keyword evidence="2" id="KW-0812">Transmembrane</keyword>
<organism evidence="3 4">
    <name type="scientific">Actinomadura yumaensis</name>
    <dbReference type="NCBI Taxonomy" id="111807"/>
    <lineage>
        <taxon>Bacteria</taxon>
        <taxon>Bacillati</taxon>
        <taxon>Actinomycetota</taxon>
        <taxon>Actinomycetes</taxon>
        <taxon>Streptosporangiales</taxon>
        <taxon>Thermomonosporaceae</taxon>
        <taxon>Actinomadura</taxon>
    </lineage>
</organism>
<evidence type="ECO:0000313" key="4">
    <source>
        <dbReference type="Proteomes" id="UP001596380"/>
    </source>
</evidence>
<comment type="caution">
    <text evidence="3">The sequence shown here is derived from an EMBL/GenBank/DDBJ whole genome shotgun (WGS) entry which is preliminary data.</text>
</comment>
<sequence length="119" mass="13164">MSARILAETAPVGDNAILWVGPIIIAASLVVWLVLTVTASFKRIHPERRMDQSTHRGPVQGGFYTYWTGMFSHSYPPGEVTGLGRARQDEKDRKSGAERAEAQRDVGREVGRERTPTSV</sequence>
<evidence type="ECO:0000256" key="1">
    <source>
        <dbReference type="SAM" id="MobiDB-lite"/>
    </source>
</evidence>
<dbReference type="RefSeq" id="WP_160820538.1">
    <property type="nucleotide sequence ID" value="NZ_JBHSXE010000001.1"/>
</dbReference>
<keyword evidence="2" id="KW-1133">Transmembrane helix</keyword>
<keyword evidence="2" id="KW-0472">Membrane</keyword>
<keyword evidence="4" id="KW-1185">Reference proteome</keyword>
<dbReference type="Proteomes" id="UP001596380">
    <property type="component" value="Unassembled WGS sequence"/>
</dbReference>
<reference evidence="4" key="1">
    <citation type="journal article" date="2019" name="Int. J. Syst. Evol. Microbiol.">
        <title>The Global Catalogue of Microorganisms (GCM) 10K type strain sequencing project: providing services to taxonomists for standard genome sequencing and annotation.</title>
        <authorList>
            <consortium name="The Broad Institute Genomics Platform"/>
            <consortium name="The Broad Institute Genome Sequencing Center for Infectious Disease"/>
            <person name="Wu L."/>
            <person name="Ma J."/>
        </authorList>
    </citation>
    <scope>NUCLEOTIDE SEQUENCE [LARGE SCALE GENOMIC DNA]</scope>
    <source>
        <strain evidence="4">JCM 3369</strain>
    </source>
</reference>
<proteinExistence type="predicted"/>
<dbReference type="EMBL" id="JBHSXS010000004">
    <property type="protein sequence ID" value="MFC6880022.1"/>
    <property type="molecule type" value="Genomic_DNA"/>
</dbReference>
<feature type="compositionally biased region" description="Basic and acidic residues" evidence="1">
    <location>
        <begin position="86"/>
        <end position="119"/>
    </location>
</feature>
<evidence type="ECO:0000256" key="2">
    <source>
        <dbReference type="SAM" id="Phobius"/>
    </source>
</evidence>